<sequence length="93" mass="11215">MEILTSSSSEWEEELKTAAVFAVLDEENKKSTRSCWVQDINKKISKLGEFHRLVQELPNDPRRFHMYFRMMKEEFDYVHDLIKKDIQKKSTQF</sequence>
<evidence type="ECO:0000313" key="2">
    <source>
        <dbReference type="Proteomes" id="UP001160148"/>
    </source>
</evidence>
<dbReference type="EMBL" id="CARXXK010000002">
    <property type="protein sequence ID" value="CAI6354047.1"/>
    <property type="molecule type" value="Genomic_DNA"/>
</dbReference>
<accession>A0AAV0WEA4</accession>
<protein>
    <submittedName>
        <fullName evidence="1">Uncharacterized protein</fullName>
    </submittedName>
</protein>
<keyword evidence="2" id="KW-1185">Reference proteome</keyword>
<evidence type="ECO:0000313" key="1">
    <source>
        <dbReference type="EMBL" id="CAI6354047.1"/>
    </source>
</evidence>
<dbReference type="Proteomes" id="UP001160148">
    <property type="component" value="Unassembled WGS sequence"/>
</dbReference>
<proteinExistence type="predicted"/>
<organism evidence="1 2">
    <name type="scientific">Macrosiphum euphorbiae</name>
    <name type="common">potato aphid</name>
    <dbReference type="NCBI Taxonomy" id="13131"/>
    <lineage>
        <taxon>Eukaryota</taxon>
        <taxon>Metazoa</taxon>
        <taxon>Ecdysozoa</taxon>
        <taxon>Arthropoda</taxon>
        <taxon>Hexapoda</taxon>
        <taxon>Insecta</taxon>
        <taxon>Pterygota</taxon>
        <taxon>Neoptera</taxon>
        <taxon>Paraneoptera</taxon>
        <taxon>Hemiptera</taxon>
        <taxon>Sternorrhyncha</taxon>
        <taxon>Aphidomorpha</taxon>
        <taxon>Aphidoidea</taxon>
        <taxon>Aphididae</taxon>
        <taxon>Macrosiphini</taxon>
        <taxon>Macrosiphum</taxon>
    </lineage>
</organism>
<reference evidence="1 2" key="1">
    <citation type="submission" date="2023-01" db="EMBL/GenBank/DDBJ databases">
        <authorList>
            <person name="Whitehead M."/>
        </authorList>
    </citation>
    <scope>NUCLEOTIDE SEQUENCE [LARGE SCALE GENOMIC DNA]</scope>
</reference>
<name>A0AAV0WEA4_9HEMI</name>
<comment type="caution">
    <text evidence="1">The sequence shown here is derived from an EMBL/GenBank/DDBJ whole genome shotgun (WGS) entry which is preliminary data.</text>
</comment>
<dbReference type="AlphaFoldDB" id="A0AAV0WEA4"/>
<gene>
    <name evidence="1" type="ORF">MEUPH1_LOCUS10095</name>
</gene>